<feature type="transmembrane region" description="Helical" evidence="2">
    <location>
        <begin position="21"/>
        <end position="43"/>
    </location>
</feature>
<dbReference type="AlphaFoldDB" id="A0AAX3P068"/>
<evidence type="ECO:0000256" key="2">
    <source>
        <dbReference type="SAM" id="Phobius"/>
    </source>
</evidence>
<feature type="region of interest" description="Disordered" evidence="1">
    <location>
        <begin position="53"/>
        <end position="80"/>
    </location>
</feature>
<evidence type="ECO:0000256" key="1">
    <source>
        <dbReference type="SAM" id="MobiDB-lite"/>
    </source>
</evidence>
<name>A0AAX3P068_AERHY</name>
<evidence type="ECO:0000313" key="3">
    <source>
        <dbReference type="EMBL" id="WEE24774.1"/>
    </source>
</evidence>
<accession>A0AAX3P068</accession>
<gene>
    <name evidence="3" type="ORF">PY771_13915</name>
</gene>
<proteinExistence type="predicted"/>
<keyword evidence="2" id="KW-0812">Transmembrane</keyword>
<evidence type="ECO:0000313" key="4">
    <source>
        <dbReference type="Proteomes" id="UP001214666"/>
    </source>
</evidence>
<organism evidence="3 4">
    <name type="scientific">Aeromonas hydrophila</name>
    <dbReference type="NCBI Taxonomy" id="644"/>
    <lineage>
        <taxon>Bacteria</taxon>
        <taxon>Pseudomonadati</taxon>
        <taxon>Pseudomonadota</taxon>
        <taxon>Gammaproteobacteria</taxon>
        <taxon>Aeromonadales</taxon>
        <taxon>Aeromonadaceae</taxon>
        <taxon>Aeromonas</taxon>
    </lineage>
</organism>
<keyword evidence="2" id="KW-0472">Membrane</keyword>
<protein>
    <submittedName>
        <fullName evidence="3">Uncharacterized protein</fullName>
    </submittedName>
</protein>
<dbReference type="Proteomes" id="UP001214666">
    <property type="component" value="Chromosome"/>
</dbReference>
<reference evidence="3" key="1">
    <citation type="submission" date="2023-02" db="EMBL/GenBank/DDBJ databases">
        <title>The sequence of Aeromonas hydrophila K533.</title>
        <authorList>
            <person name="Luo X."/>
        </authorList>
    </citation>
    <scope>NUCLEOTIDE SEQUENCE</scope>
    <source>
        <strain evidence="3">K533</strain>
    </source>
</reference>
<keyword evidence="2" id="KW-1133">Transmembrane helix</keyword>
<dbReference type="EMBL" id="CP118942">
    <property type="protein sequence ID" value="WEE24774.1"/>
    <property type="molecule type" value="Genomic_DNA"/>
</dbReference>
<sequence>MWPYRKVVTQSLKTPLVIARVLVYIALLLLLPLPLIIFSGSLVGGAQEPLIASTGAESDSPNRVNGKQKSPERGGFLLLR</sequence>
<feature type="compositionally biased region" description="Polar residues" evidence="1">
    <location>
        <begin position="55"/>
        <end position="68"/>
    </location>
</feature>
<dbReference type="RefSeq" id="WP_275115517.1">
    <property type="nucleotide sequence ID" value="NZ_CP118942.1"/>
</dbReference>